<dbReference type="AlphaFoldDB" id="A0A433VSR6"/>
<comment type="caution">
    <text evidence="1">The sequence shown here is derived from an EMBL/GenBank/DDBJ whole genome shotgun (WGS) entry which is preliminary data.</text>
</comment>
<sequence length="80" mass="9330">MIIIKQLLNQVHSIKSIHWFLLKNALQDKFKLSWAIAMHDIPFGRRQERNFIFYPCLPHLYSVLAALSTSSKKPGFSTED</sequence>
<dbReference type="EMBL" id="RSCL01000002">
    <property type="protein sequence ID" value="RUT09121.1"/>
    <property type="molecule type" value="Genomic_DNA"/>
</dbReference>
<reference evidence="1" key="1">
    <citation type="submission" date="2018-12" db="EMBL/GenBank/DDBJ databases">
        <authorList>
            <person name="Will S."/>
            <person name="Neumann-Schaal M."/>
            <person name="Henke P."/>
        </authorList>
    </citation>
    <scope>NUCLEOTIDE SEQUENCE</scope>
    <source>
        <strain evidence="1">PCC 7102</strain>
    </source>
</reference>
<protein>
    <submittedName>
        <fullName evidence="1">Uncharacterized protein</fullName>
    </submittedName>
</protein>
<evidence type="ECO:0000313" key="2">
    <source>
        <dbReference type="Proteomes" id="UP000271624"/>
    </source>
</evidence>
<evidence type="ECO:0000313" key="1">
    <source>
        <dbReference type="EMBL" id="RUT09121.1"/>
    </source>
</evidence>
<organism evidence="1 2">
    <name type="scientific">Dulcicalothrix desertica PCC 7102</name>
    <dbReference type="NCBI Taxonomy" id="232991"/>
    <lineage>
        <taxon>Bacteria</taxon>
        <taxon>Bacillati</taxon>
        <taxon>Cyanobacteriota</taxon>
        <taxon>Cyanophyceae</taxon>
        <taxon>Nostocales</taxon>
        <taxon>Calotrichaceae</taxon>
        <taxon>Dulcicalothrix</taxon>
    </lineage>
</organism>
<accession>A0A433VSR6</accession>
<gene>
    <name evidence="1" type="ORF">DSM106972_011740</name>
</gene>
<dbReference type="RefSeq" id="WP_127079751.1">
    <property type="nucleotide sequence ID" value="NZ_RSCL01000002.1"/>
</dbReference>
<keyword evidence="2" id="KW-1185">Reference proteome</keyword>
<proteinExistence type="predicted"/>
<reference evidence="1" key="2">
    <citation type="journal article" date="2019" name="Genome Biol. Evol.">
        <title>Day and night: Metabolic profiles and evolutionary relationships of six axenic non-marine cyanobacteria.</title>
        <authorList>
            <person name="Will S.E."/>
            <person name="Henke P."/>
            <person name="Boedeker C."/>
            <person name="Huang S."/>
            <person name="Brinkmann H."/>
            <person name="Rohde M."/>
            <person name="Jarek M."/>
            <person name="Friedl T."/>
            <person name="Seufert S."/>
            <person name="Schumacher M."/>
            <person name="Overmann J."/>
            <person name="Neumann-Schaal M."/>
            <person name="Petersen J."/>
        </authorList>
    </citation>
    <scope>NUCLEOTIDE SEQUENCE [LARGE SCALE GENOMIC DNA]</scope>
    <source>
        <strain evidence="1">PCC 7102</strain>
    </source>
</reference>
<dbReference type="Proteomes" id="UP000271624">
    <property type="component" value="Unassembled WGS sequence"/>
</dbReference>
<name>A0A433VSR6_9CYAN</name>